<dbReference type="Proteomes" id="UP000027222">
    <property type="component" value="Unassembled WGS sequence"/>
</dbReference>
<organism evidence="2 3">
    <name type="scientific">Galerina marginata (strain CBS 339.88)</name>
    <dbReference type="NCBI Taxonomy" id="685588"/>
    <lineage>
        <taxon>Eukaryota</taxon>
        <taxon>Fungi</taxon>
        <taxon>Dikarya</taxon>
        <taxon>Basidiomycota</taxon>
        <taxon>Agaricomycotina</taxon>
        <taxon>Agaricomycetes</taxon>
        <taxon>Agaricomycetidae</taxon>
        <taxon>Agaricales</taxon>
        <taxon>Agaricineae</taxon>
        <taxon>Strophariaceae</taxon>
        <taxon>Galerina</taxon>
    </lineage>
</organism>
<accession>A0A067SEW7</accession>
<dbReference type="HOGENOM" id="CLU_2250365_0_0_1"/>
<sequence length="104" mass="11636">MSDFASLLNSLVDGLWDIRLTHYSHLAAGSVIIFDQLITLDEEIELIWGGGWSLAKILFVMVRQPSCCYPLADKAAIQNRYYPLAAVIFNNYGAGSQSPMHQHH</sequence>
<protein>
    <recommendedName>
        <fullName evidence="1">DUF6533 domain-containing protein</fullName>
    </recommendedName>
</protein>
<proteinExistence type="predicted"/>
<dbReference type="InterPro" id="IPR045340">
    <property type="entry name" value="DUF6533"/>
</dbReference>
<name>A0A067SEW7_GALM3</name>
<gene>
    <name evidence="2" type="ORF">GALMADRAFT_148044</name>
</gene>
<dbReference type="Pfam" id="PF20151">
    <property type="entry name" value="DUF6533"/>
    <property type="match status" value="1"/>
</dbReference>
<dbReference type="EMBL" id="KL142425">
    <property type="protein sequence ID" value="KDR66304.1"/>
    <property type="molecule type" value="Genomic_DNA"/>
</dbReference>
<evidence type="ECO:0000313" key="2">
    <source>
        <dbReference type="EMBL" id="KDR66304.1"/>
    </source>
</evidence>
<dbReference type="AlphaFoldDB" id="A0A067SEW7"/>
<evidence type="ECO:0000259" key="1">
    <source>
        <dbReference type="Pfam" id="PF20151"/>
    </source>
</evidence>
<reference evidence="3" key="1">
    <citation type="journal article" date="2014" name="Proc. Natl. Acad. Sci. U.S.A.">
        <title>Extensive sampling of basidiomycete genomes demonstrates inadequacy of the white-rot/brown-rot paradigm for wood decay fungi.</title>
        <authorList>
            <person name="Riley R."/>
            <person name="Salamov A.A."/>
            <person name="Brown D.W."/>
            <person name="Nagy L.G."/>
            <person name="Floudas D."/>
            <person name="Held B.W."/>
            <person name="Levasseur A."/>
            <person name="Lombard V."/>
            <person name="Morin E."/>
            <person name="Otillar R."/>
            <person name="Lindquist E.A."/>
            <person name="Sun H."/>
            <person name="LaButti K.M."/>
            <person name="Schmutz J."/>
            <person name="Jabbour D."/>
            <person name="Luo H."/>
            <person name="Baker S.E."/>
            <person name="Pisabarro A.G."/>
            <person name="Walton J.D."/>
            <person name="Blanchette R.A."/>
            <person name="Henrissat B."/>
            <person name="Martin F."/>
            <person name="Cullen D."/>
            <person name="Hibbett D.S."/>
            <person name="Grigoriev I.V."/>
        </authorList>
    </citation>
    <scope>NUCLEOTIDE SEQUENCE [LARGE SCALE GENOMIC DNA]</scope>
    <source>
        <strain evidence="3">CBS 339.88</strain>
    </source>
</reference>
<evidence type="ECO:0000313" key="3">
    <source>
        <dbReference type="Proteomes" id="UP000027222"/>
    </source>
</evidence>
<keyword evidence="3" id="KW-1185">Reference proteome</keyword>
<dbReference type="OrthoDB" id="3349377at2759"/>
<feature type="domain" description="DUF6533" evidence="1">
    <location>
        <begin position="23"/>
        <end position="63"/>
    </location>
</feature>